<dbReference type="SUPFAM" id="SSF53756">
    <property type="entry name" value="UDP-Glycosyltransferase/glycogen phosphorylase"/>
    <property type="match status" value="1"/>
</dbReference>
<keyword evidence="2" id="KW-1185">Reference proteome</keyword>
<dbReference type="Pfam" id="PF13692">
    <property type="entry name" value="Glyco_trans_1_4"/>
    <property type="match status" value="1"/>
</dbReference>
<comment type="caution">
    <text evidence="1">The sequence shown here is derived from an EMBL/GenBank/DDBJ whole genome shotgun (WGS) entry which is preliminary data.</text>
</comment>
<dbReference type="EMBL" id="RSCJ01000003">
    <property type="protein sequence ID" value="RUR84984.1"/>
    <property type="molecule type" value="Genomic_DNA"/>
</dbReference>
<proteinExistence type="predicted"/>
<dbReference type="STRING" id="211165.GCA_000317285_03140"/>
<accession>A0A3S0Y643</accession>
<gene>
    <name evidence="1" type="ORF">PCC6912_11000</name>
</gene>
<evidence type="ECO:0000313" key="2">
    <source>
        <dbReference type="Proteomes" id="UP000268857"/>
    </source>
</evidence>
<reference evidence="1 2" key="1">
    <citation type="journal article" date="2019" name="Genome Biol. Evol.">
        <title>Day and night: Metabolic profiles and evolutionary relationships of six axenic non-marine cyanobacteria.</title>
        <authorList>
            <person name="Will S.E."/>
            <person name="Henke P."/>
            <person name="Boedeker C."/>
            <person name="Huang S."/>
            <person name="Brinkmann H."/>
            <person name="Rohde M."/>
            <person name="Jarek M."/>
            <person name="Friedl T."/>
            <person name="Seufert S."/>
            <person name="Schumacher M."/>
            <person name="Overmann J."/>
            <person name="Neumann-Schaal M."/>
            <person name="Petersen J."/>
        </authorList>
    </citation>
    <scope>NUCLEOTIDE SEQUENCE [LARGE SCALE GENOMIC DNA]</scope>
    <source>
        <strain evidence="1 2">PCC 6912</strain>
    </source>
</reference>
<evidence type="ECO:0000313" key="1">
    <source>
        <dbReference type="EMBL" id="RUR84984.1"/>
    </source>
</evidence>
<name>A0A3S0Y643_CHLFR</name>
<dbReference type="OrthoDB" id="476710at2"/>
<dbReference type="Gene3D" id="3.40.50.2000">
    <property type="entry name" value="Glycogen Phosphorylase B"/>
    <property type="match status" value="1"/>
</dbReference>
<dbReference type="Proteomes" id="UP000268857">
    <property type="component" value="Unassembled WGS sequence"/>
</dbReference>
<sequence>MQINVISGVKSTVTVLAGKIQTRRKRRMMVSLKPGQRAIGNVVISYIVEPFLLKVDESLPISHTHYWECLQIAKTFLEMGYCVDVIRCDNDVFIPQKDYAFFIETRWNLQRSTPHLNKDCIKIFHADTAHLLFHNVAEAKRLLALQQRRGITLKPRRYEPPNQAIEYADCATVLGNEFTLNTYKYAQKPLYPIPITTPVVYPWPENKDFEACRKHFVWFSSGGLVHKGLDLLLEVFSQMSDYHLTICGPVDKEEDFVQAFYKELYQTPNIHTVGWVDVTSHLFQEITNNCIGLVYPSCSEGQSGAVVTCLHAGLIPILSYESGVDVDNFGVILQECSITEIKEAIIRISSLSVDQLKLMARKSWEYARAHHNKERFCTIYQQTIDNIQRNHNIKTTLAIPDLVPSKK</sequence>
<protein>
    <recommendedName>
        <fullName evidence="3">Glycosyl transferase family 1</fullName>
    </recommendedName>
</protein>
<dbReference type="AlphaFoldDB" id="A0A3S0Y643"/>
<evidence type="ECO:0008006" key="3">
    <source>
        <dbReference type="Google" id="ProtNLM"/>
    </source>
</evidence>
<organism evidence="1 2">
    <name type="scientific">Chlorogloeopsis fritschii PCC 6912</name>
    <dbReference type="NCBI Taxonomy" id="211165"/>
    <lineage>
        <taxon>Bacteria</taxon>
        <taxon>Bacillati</taxon>
        <taxon>Cyanobacteriota</taxon>
        <taxon>Cyanophyceae</taxon>
        <taxon>Nostocales</taxon>
        <taxon>Chlorogloeopsidaceae</taxon>
        <taxon>Chlorogloeopsis</taxon>
    </lineage>
</organism>
<dbReference type="RefSeq" id="WP_016872578.1">
    <property type="nucleotide sequence ID" value="NZ_AJLN01000084.1"/>
</dbReference>